<evidence type="ECO:0000256" key="8">
    <source>
        <dbReference type="ARBA" id="ARBA00022741"/>
    </source>
</evidence>
<keyword evidence="8 15" id="KW-0547">Nucleotide-binding</keyword>
<keyword evidence="12 15" id="KW-1133">Transmembrane helix</keyword>
<dbReference type="NCBIfam" id="TIGR01525">
    <property type="entry name" value="ATPase-IB_hvy"/>
    <property type="match status" value="1"/>
</dbReference>
<evidence type="ECO:0000256" key="3">
    <source>
        <dbReference type="ARBA" id="ARBA00022448"/>
    </source>
</evidence>
<evidence type="ECO:0000256" key="13">
    <source>
        <dbReference type="ARBA" id="ARBA00023065"/>
    </source>
</evidence>
<dbReference type="PROSITE" id="PS00154">
    <property type="entry name" value="ATPASE_E1_E2"/>
    <property type="match status" value="1"/>
</dbReference>
<dbReference type="InterPro" id="IPR023214">
    <property type="entry name" value="HAD_sf"/>
</dbReference>
<dbReference type="PRINTS" id="PR00119">
    <property type="entry name" value="CATATPASE"/>
</dbReference>
<dbReference type="SUPFAM" id="SSF55008">
    <property type="entry name" value="HMA, heavy metal-associated domain"/>
    <property type="match status" value="1"/>
</dbReference>
<keyword evidence="6 15" id="KW-0812">Transmembrane</keyword>
<dbReference type="Pfam" id="PF00403">
    <property type="entry name" value="HMA"/>
    <property type="match status" value="1"/>
</dbReference>
<feature type="transmembrane region" description="Helical" evidence="15">
    <location>
        <begin position="771"/>
        <end position="788"/>
    </location>
</feature>
<feature type="transmembrane region" description="Helical" evidence="15">
    <location>
        <begin position="427"/>
        <end position="447"/>
    </location>
</feature>
<gene>
    <name evidence="17" type="ORF">ENJ65_00495</name>
</gene>
<evidence type="ECO:0000256" key="15">
    <source>
        <dbReference type="RuleBase" id="RU362081"/>
    </source>
</evidence>
<keyword evidence="13" id="KW-0406">Ion transport</keyword>
<dbReference type="PANTHER" id="PTHR43520">
    <property type="entry name" value="ATP7, ISOFORM B"/>
    <property type="match status" value="1"/>
</dbReference>
<sequence length="822" mass="87796">MSDNSGACFHCGLPIEPAALRCAVIQDESRDFCCSGCMMVCQAIHDSGLDGFYNKLKNSDSLAPPPESDKNLEQFDLDDVQAEFVTTQGSFSEATLLVEGIHCAACVWLIEHGLADLKGVLKANVNMAHHRLQLRWNRDEIQLSAVLKRLAQLGYKSVPYNHEAAEGAAAKQHKLLLYRMAFAGFGVMNIMWISIALFAGATSASGMDPDYKQFFHWISFLIATPVLAFSGWPIIRSGIRGLLHGQLGMDLPVTIGALATYTYSVWVTLRGSGDVYFDTVVTFLFIILVGRYLEGLSRRKATSATTRLMELQPRSALRLVDGETELVSVRALRLGDHVLVRPGDKVPVDGCVVDGHSEISESMLTGEALPVVKDVGDRIVAGTMNGQGALVVQVEQLGQDTALAKIIHLVESAQGSKAPIQCFADKIVPWFVATTIGLATISFFFWLRQDFDTALLAATSVLIITCPCAFGLATPMGIAVSVGHGSRHGLLIKNGAAIEALAKVSHVVFDKTGTLTEGKLSVTGLHSDPQHVLSEDKILALVAVAESRSEHHIARAIVAYAKQQGSDFDDMPIEAFQNIPGRGLEVSVAGHTLLIGNSALLAQQQLDLTPQLLDVQDKVQAGGGVAVLVVIDGLVAALIAVQDRVRAEAGELINALRQRGIGTTLLTGDSLAAANKVADELGGMDVIAEVLPQHKGQVVADLQAKGEIVAMIGDGVNDAPALACADVGIAMGGGTDVSMDCADFVLMDNALQRVLFGIDLSRQTLRIIRQNIKLSLGYNLILVPLAMAAMLTPVFAAIAMPLSSLAVIGNALRIRRLCRPDK</sequence>
<dbReference type="Gene3D" id="3.40.50.1000">
    <property type="entry name" value="HAD superfamily/HAD-like"/>
    <property type="match status" value="1"/>
</dbReference>
<dbReference type="PANTHER" id="PTHR43520:SF5">
    <property type="entry name" value="CATION-TRANSPORTING P-TYPE ATPASE-RELATED"/>
    <property type="match status" value="1"/>
</dbReference>
<dbReference type="InterPro" id="IPR023299">
    <property type="entry name" value="ATPase_P-typ_cyto_dom_N"/>
</dbReference>
<evidence type="ECO:0000259" key="16">
    <source>
        <dbReference type="PROSITE" id="PS50846"/>
    </source>
</evidence>
<dbReference type="SUPFAM" id="SSF56784">
    <property type="entry name" value="HAD-like"/>
    <property type="match status" value="1"/>
</dbReference>
<dbReference type="Pfam" id="PF00702">
    <property type="entry name" value="Hydrolase"/>
    <property type="match status" value="1"/>
</dbReference>
<evidence type="ECO:0000256" key="5">
    <source>
        <dbReference type="ARBA" id="ARBA00022553"/>
    </source>
</evidence>
<dbReference type="AlphaFoldDB" id="A0A832N5T2"/>
<dbReference type="SFLD" id="SFLDS00003">
    <property type="entry name" value="Haloacid_Dehalogenase"/>
    <property type="match status" value="1"/>
</dbReference>
<dbReference type="InterPro" id="IPR044492">
    <property type="entry name" value="P_typ_ATPase_HD_dom"/>
</dbReference>
<evidence type="ECO:0000256" key="12">
    <source>
        <dbReference type="ARBA" id="ARBA00022989"/>
    </source>
</evidence>
<dbReference type="PROSITE" id="PS01229">
    <property type="entry name" value="COF_2"/>
    <property type="match status" value="1"/>
</dbReference>
<feature type="transmembrane region" description="Helical" evidence="15">
    <location>
        <begin position="214"/>
        <end position="235"/>
    </location>
</feature>
<dbReference type="InterPro" id="IPR018303">
    <property type="entry name" value="ATPase_P-typ_P_site"/>
</dbReference>
<dbReference type="SUPFAM" id="SSF81653">
    <property type="entry name" value="Calcium ATPase, transduction domain A"/>
    <property type="match status" value="1"/>
</dbReference>
<evidence type="ECO:0000256" key="9">
    <source>
        <dbReference type="ARBA" id="ARBA00022840"/>
    </source>
</evidence>
<organism evidence="17">
    <name type="scientific">Candidatus Tenderia electrophaga</name>
    <dbReference type="NCBI Taxonomy" id="1748243"/>
    <lineage>
        <taxon>Bacteria</taxon>
        <taxon>Pseudomonadati</taxon>
        <taxon>Pseudomonadota</taxon>
        <taxon>Gammaproteobacteria</taxon>
        <taxon>Candidatus Tenderiales</taxon>
        <taxon>Candidatus Tenderiaceae</taxon>
        <taxon>Candidatus Tenderia</taxon>
    </lineage>
</organism>
<evidence type="ECO:0000256" key="11">
    <source>
        <dbReference type="ARBA" id="ARBA00022967"/>
    </source>
</evidence>
<dbReference type="SFLD" id="SFLDF00027">
    <property type="entry name" value="p-type_atpase"/>
    <property type="match status" value="1"/>
</dbReference>
<dbReference type="PRINTS" id="PR00943">
    <property type="entry name" value="CUATPASE"/>
</dbReference>
<feature type="transmembrane region" description="Helical" evidence="15">
    <location>
        <begin position="453"/>
        <end position="473"/>
    </location>
</feature>
<dbReference type="NCBIfam" id="TIGR01511">
    <property type="entry name" value="ATPase-IB1_Cu"/>
    <property type="match status" value="1"/>
</dbReference>
<keyword evidence="7 15" id="KW-0479">Metal-binding</keyword>
<dbReference type="GO" id="GO:0043682">
    <property type="term" value="F:P-type divalent copper transporter activity"/>
    <property type="evidence" value="ECO:0007669"/>
    <property type="project" value="TreeGrafter"/>
</dbReference>
<name>A0A832N5T2_9GAMM</name>
<reference evidence="17" key="1">
    <citation type="journal article" date="2020" name="mSystems">
        <title>Genome- and Community-Level Interaction Insights into Carbon Utilization and Element Cycling Functions of Hydrothermarchaeota in Hydrothermal Sediment.</title>
        <authorList>
            <person name="Zhou Z."/>
            <person name="Liu Y."/>
            <person name="Xu W."/>
            <person name="Pan J."/>
            <person name="Luo Z.H."/>
            <person name="Li M."/>
        </authorList>
    </citation>
    <scope>NUCLEOTIDE SEQUENCE [LARGE SCALE GENOMIC DNA]</scope>
    <source>
        <strain evidence="17">HyVt-505</strain>
    </source>
</reference>
<dbReference type="GO" id="GO:0055070">
    <property type="term" value="P:copper ion homeostasis"/>
    <property type="evidence" value="ECO:0007669"/>
    <property type="project" value="TreeGrafter"/>
</dbReference>
<evidence type="ECO:0000256" key="10">
    <source>
        <dbReference type="ARBA" id="ARBA00022842"/>
    </source>
</evidence>
<dbReference type="GO" id="GO:0005886">
    <property type="term" value="C:plasma membrane"/>
    <property type="evidence" value="ECO:0007669"/>
    <property type="project" value="UniProtKB-SubCell"/>
</dbReference>
<protein>
    <submittedName>
        <fullName evidence="17">Heavy metal translocating P-type ATPase</fullName>
    </submittedName>
</protein>
<dbReference type="InterPro" id="IPR059000">
    <property type="entry name" value="ATPase_P-type_domA"/>
</dbReference>
<dbReference type="NCBIfam" id="TIGR01494">
    <property type="entry name" value="ATPase_P-type"/>
    <property type="match status" value="1"/>
</dbReference>
<dbReference type="GO" id="GO:0005507">
    <property type="term" value="F:copper ion binding"/>
    <property type="evidence" value="ECO:0007669"/>
    <property type="project" value="TreeGrafter"/>
</dbReference>
<dbReference type="InterPro" id="IPR036412">
    <property type="entry name" value="HAD-like_sf"/>
</dbReference>
<keyword evidence="11" id="KW-1278">Translocase</keyword>
<feature type="transmembrane region" description="Helical" evidence="15">
    <location>
        <begin position="275"/>
        <end position="293"/>
    </location>
</feature>
<dbReference type="InterPro" id="IPR036163">
    <property type="entry name" value="HMA_dom_sf"/>
</dbReference>
<dbReference type="Pfam" id="PF12156">
    <property type="entry name" value="ATPase-cat_bd"/>
    <property type="match status" value="1"/>
</dbReference>
<dbReference type="PROSITE" id="PS50846">
    <property type="entry name" value="HMA_2"/>
    <property type="match status" value="1"/>
</dbReference>
<keyword evidence="4 15" id="KW-1003">Cell membrane</keyword>
<comment type="similarity">
    <text evidence="2 15">Belongs to the cation transport ATPase (P-type) (TC 3.A.3) family. Type IB subfamily.</text>
</comment>
<comment type="caution">
    <text evidence="17">The sequence shown here is derived from an EMBL/GenBank/DDBJ whole genome shotgun (WGS) entry which is preliminary data.</text>
</comment>
<keyword evidence="10" id="KW-0460">Magnesium</keyword>
<feature type="transmembrane region" description="Helical" evidence="15">
    <location>
        <begin position="181"/>
        <end position="202"/>
    </location>
</feature>
<evidence type="ECO:0000256" key="6">
    <source>
        <dbReference type="ARBA" id="ARBA00022692"/>
    </source>
</evidence>
<evidence type="ECO:0000256" key="2">
    <source>
        <dbReference type="ARBA" id="ARBA00006024"/>
    </source>
</evidence>
<evidence type="ECO:0000256" key="4">
    <source>
        <dbReference type="ARBA" id="ARBA00022475"/>
    </source>
</evidence>
<dbReference type="SUPFAM" id="SSF81665">
    <property type="entry name" value="Calcium ATPase, transmembrane domain M"/>
    <property type="match status" value="1"/>
</dbReference>
<dbReference type="FunFam" id="2.70.150.10:FF:000002">
    <property type="entry name" value="Copper-transporting ATPase 1, putative"/>
    <property type="match status" value="1"/>
</dbReference>
<evidence type="ECO:0000256" key="1">
    <source>
        <dbReference type="ARBA" id="ARBA00004651"/>
    </source>
</evidence>
<proteinExistence type="inferred from homology"/>
<dbReference type="EMBL" id="DRNF01000032">
    <property type="protein sequence ID" value="HHJ80091.1"/>
    <property type="molecule type" value="Genomic_DNA"/>
</dbReference>
<dbReference type="Gene3D" id="2.70.150.10">
    <property type="entry name" value="Calcium-transporting ATPase, cytoplasmic transduction domain A"/>
    <property type="match status" value="1"/>
</dbReference>
<keyword evidence="3" id="KW-0813">Transport</keyword>
<keyword evidence="14 15" id="KW-0472">Membrane</keyword>
<keyword evidence="9 15" id="KW-0067">ATP-binding</keyword>
<dbReference type="SFLD" id="SFLDG00002">
    <property type="entry name" value="C1.7:_P-type_atpase_like"/>
    <property type="match status" value="1"/>
</dbReference>
<dbReference type="CDD" id="cd02094">
    <property type="entry name" value="P-type_ATPase_Cu-like"/>
    <property type="match status" value="1"/>
</dbReference>
<feature type="domain" description="HMA" evidence="16">
    <location>
        <begin position="92"/>
        <end position="158"/>
    </location>
</feature>
<dbReference type="GO" id="GO:0005524">
    <property type="term" value="F:ATP binding"/>
    <property type="evidence" value="ECO:0007669"/>
    <property type="project" value="UniProtKB-UniRule"/>
</dbReference>
<dbReference type="InterPro" id="IPR023298">
    <property type="entry name" value="ATPase_P-typ_TM_dom_sf"/>
</dbReference>
<dbReference type="InterPro" id="IPR021993">
    <property type="entry name" value="ATPase-cat-bd"/>
</dbReference>
<dbReference type="CDD" id="cd00371">
    <property type="entry name" value="HMA"/>
    <property type="match status" value="1"/>
</dbReference>
<dbReference type="InterPro" id="IPR001757">
    <property type="entry name" value="P_typ_ATPase"/>
</dbReference>
<evidence type="ECO:0000256" key="7">
    <source>
        <dbReference type="ARBA" id="ARBA00022723"/>
    </source>
</evidence>
<dbReference type="Proteomes" id="UP000885832">
    <property type="component" value="Unassembled WGS sequence"/>
</dbReference>
<dbReference type="InterPro" id="IPR006121">
    <property type="entry name" value="HMA_dom"/>
</dbReference>
<keyword evidence="5" id="KW-0597">Phosphoprotein</keyword>
<dbReference type="Gene3D" id="3.30.70.100">
    <property type="match status" value="1"/>
</dbReference>
<dbReference type="InterPro" id="IPR027256">
    <property type="entry name" value="P-typ_ATPase_IB"/>
</dbReference>
<dbReference type="Pfam" id="PF00122">
    <property type="entry name" value="E1-E2_ATPase"/>
    <property type="match status" value="1"/>
</dbReference>
<dbReference type="InterPro" id="IPR008250">
    <property type="entry name" value="ATPase_P-typ_transduc_dom_A_sf"/>
</dbReference>
<evidence type="ECO:0000313" key="17">
    <source>
        <dbReference type="EMBL" id="HHJ80091.1"/>
    </source>
</evidence>
<feature type="transmembrane region" description="Helical" evidence="15">
    <location>
        <begin position="247"/>
        <end position="269"/>
    </location>
</feature>
<dbReference type="GO" id="GO:0016887">
    <property type="term" value="F:ATP hydrolysis activity"/>
    <property type="evidence" value="ECO:0007669"/>
    <property type="project" value="InterPro"/>
</dbReference>
<dbReference type="Gene3D" id="3.40.1110.10">
    <property type="entry name" value="Calcium-transporting ATPase, cytoplasmic domain N"/>
    <property type="match status" value="1"/>
</dbReference>
<evidence type="ECO:0000256" key="14">
    <source>
        <dbReference type="ARBA" id="ARBA00023136"/>
    </source>
</evidence>
<comment type="subcellular location">
    <subcellularLocation>
        <location evidence="1">Cell membrane</location>
        <topology evidence="1">Multi-pass membrane protein</topology>
    </subcellularLocation>
</comment>
<accession>A0A832N5T2</accession>